<feature type="signal peptide" evidence="2">
    <location>
        <begin position="1"/>
        <end position="21"/>
    </location>
</feature>
<keyword evidence="1" id="KW-0812">Transmembrane</keyword>
<evidence type="ECO:0000313" key="3">
    <source>
        <dbReference type="EMBL" id="MDQ2089647.1"/>
    </source>
</evidence>
<evidence type="ECO:0000256" key="2">
    <source>
        <dbReference type="SAM" id="SignalP"/>
    </source>
</evidence>
<dbReference type="RefSeq" id="WP_306734919.1">
    <property type="nucleotide sequence ID" value="NZ_JANHAX010000002.1"/>
</dbReference>
<protein>
    <submittedName>
        <fullName evidence="3">Uncharacterized protein</fullName>
    </submittedName>
</protein>
<keyword evidence="2" id="KW-0732">Signal</keyword>
<comment type="caution">
    <text evidence="3">The sequence shown here is derived from an EMBL/GenBank/DDBJ whole genome shotgun (WGS) entry which is preliminary data.</text>
</comment>
<dbReference type="AlphaFoldDB" id="A0AAE4B3X2"/>
<gene>
    <name evidence="3" type="ORF">NO357_07020</name>
</gene>
<dbReference type="Proteomes" id="UP001226762">
    <property type="component" value="Unassembled WGS sequence"/>
</dbReference>
<reference evidence="3" key="1">
    <citation type="submission" date="2022-07" db="EMBL/GenBank/DDBJ databases">
        <authorList>
            <person name="Otstavnykh N."/>
            <person name="Isaeva M."/>
            <person name="Bystritskaya E."/>
        </authorList>
    </citation>
    <scope>NUCLEOTIDE SEQUENCE</scope>
    <source>
        <strain evidence="3">KCTC 52189</strain>
    </source>
</reference>
<sequence>MKKTACAAVIAACFVAGPAVAEDITTTKPDPFISTQMAGGLGGMGLGGVLVITTFAVITAVAASGT</sequence>
<proteinExistence type="predicted"/>
<name>A0AAE4B3X2_9RHOB</name>
<reference evidence="3" key="2">
    <citation type="submission" date="2023-02" db="EMBL/GenBank/DDBJ databases">
        <title>'Rhodoalgimonas zhirmunskyi' gen. nov., isolated from a red alga.</title>
        <authorList>
            <person name="Nedashkovskaya O.I."/>
            <person name="Otstavnykh N.Y."/>
            <person name="Bystritskaya E.P."/>
            <person name="Balabanova L.A."/>
            <person name="Isaeva M.P."/>
        </authorList>
    </citation>
    <scope>NUCLEOTIDE SEQUENCE</scope>
    <source>
        <strain evidence="3">KCTC 52189</strain>
    </source>
</reference>
<evidence type="ECO:0000256" key="1">
    <source>
        <dbReference type="SAM" id="Phobius"/>
    </source>
</evidence>
<feature type="transmembrane region" description="Helical" evidence="1">
    <location>
        <begin position="37"/>
        <end position="63"/>
    </location>
</feature>
<dbReference type="EMBL" id="JANHAX010000002">
    <property type="protein sequence ID" value="MDQ2089647.1"/>
    <property type="molecule type" value="Genomic_DNA"/>
</dbReference>
<organism evidence="3 4">
    <name type="scientific">Marimonas arenosa</name>
    <dbReference type="NCBI Taxonomy" id="1795305"/>
    <lineage>
        <taxon>Bacteria</taxon>
        <taxon>Pseudomonadati</taxon>
        <taxon>Pseudomonadota</taxon>
        <taxon>Alphaproteobacteria</taxon>
        <taxon>Rhodobacterales</taxon>
        <taxon>Paracoccaceae</taxon>
        <taxon>Marimonas</taxon>
    </lineage>
</organism>
<keyword evidence="1" id="KW-1133">Transmembrane helix</keyword>
<keyword evidence="1" id="KW-0472">Membrane</keyword>
<accession>A0AAE4B3X2</accession>
<feature type="chain" id="PRO_5042124190" evidence="2">
    <location>
        <begin position="22"/>
        <end position="66"/>
    </location>
</feature>
<keyword evidence="4" id="KW-1185">Reference proteome</keyword>
<evidence type="ECO:0000313" key="4">
    <source>
        <dbReference type="Proteomes" id="UP001226762"/>
    </source>
</evidence>